<dbReference type="InterPro" id="IPR000477">
    <property type="entry name" value="RT_dom"/>
</dbReference>
<feature type="region of interest" description="Disordered" evidence="1">
    <location>
        <begin position="118"/>
        <end position="141"/>
    </location>
</feature>
<dbReference type="PANTHER" id="PTHR47331">
    <property type="entry name" value="PHD-TYPE DOMAIN-CONTAINING PROTEIN"/>
    <property type="match status" value="1"/>
</dbReference>
<accession>A0AAV5TT70</accession>
<dbReference type="SUPFAM" id="SSF56672">
    <property type="entry name" value="DNA/RNA polymerases"/>
    <property type="match status" value="1"/>
</dbReference>
<protein>
    <recommendedName>
        <fullName evidence="2">Reverse transcriptase domain-containing protein</fullName>
    </recommendedName>
</protein>
<dbReference type="InterPro" id="IPR043502">
    <property type="entry name" value="DNA/RNA_pol_sf"/>
</dbReference>
<dbReference type="Proteomes" id="UP001432027">
    <property type="component" value="Unassembled WGS sequence"/>
</dbReference>
<evidence type="ECO:0000313" key="3">
    <source>
        <dbReference type="EMBL" id="GMS97591.1"/>
    </source>
</evidence>
<reference evidence="3" key="1">
    <citation type="submission" date="2023-10" db="EMBL/GenBank/DDBJ databases">
        <title>Genome assembly of Pristionchus species.</title>
        <authorList>
            <person name="Yoshida K."/>
            <person name="Sommer R.J."/>
        </authorList>
    </citation>
    <scope>NUCLEOTIDE SEQUENCE</scope>
    <source>
        <strain evidence="3">RS0144</strain>
    </source>
</reference>
<feature type="domain" description="Reverse transcriptase" evidence="2">
    <location>
        <begin position="630"/>
        <end position="777"/>
    </location>
</feature>
<keyword evidence="4" id="KW-1185">Reference proteome</keyword>
<proteinExistence type="predicted"/>
<evidence type="ECO:0000256" key="1">
    <source>
        <dbReference type="SAM" id="MobiDB-lite"/>
    </source>
</evidence>
<sequence>MAALIRQKLHKIKKVPADSGARAELKGIRDMRTLVTQLLAHEQDHSLLTDFIVQKLSERTTKKAIKLRYENPGLSTLVVLQKMEDLCMKDSTIEKLTSEATKSQKKENIRYAIELADSDGESDEEAGAVEPQLTALSPTSHSQSIPFVKISPMKEQCSLCGKHSSGQEDRCRSFPNPEERAARARQLRLCFRCLVGGSNHNFRQCQALRSHCSGKHHKALCKRMTFKREHKAGEAVRVHTEDQEGVEDDDYEDYCDEMIKDLEMDRTRDRIYQVLVTHDIMKLERIPSSKLMTFQGYLVHPTTGVEHSVNIMLDPGASVSLVSERAACILGLRAIGEAETAFSGVGGRTSEFRPHKIFIFKVKSSVKDSTSLQILAYEHADPLTGPERVFEFSSRDRHFIQKNRLDSALLMDSDRPPDVLVGLDESLECLSTGQKPVILPSGMKLLPSSLGYIRAGAIKGKIKDTVQCLLPEMIRMMHETERWDPSQVVSKRRRLPSGTMNCDLVNQVTRAEEARTKLIMENLARFLSADLSHCELERDLTDEEVRSHFKNTLTFEEGKGYTVRWARKPGIENLPSNLHIAFQRLLRHRSLCNQSVRTAIQDAVNDLLNREFIEIIQPHEIDREQVSTLLIQFRARPTVVCADVEKAFHTVKLDKRDRDLCRFLWFKEGEVITADNPYDDSIMHYRFVVVPFGVVQSPFLLNAVIAYHMEKKVEELTKQNRHEDGSLDQETTRVIQLCRDILQNLYVDNVAFGSPDSRNLEKDMRTAKALFKEMGISDNYELLTPTPTEASLWPIVQEEKKGSSRFSEFRGIPTRTHSN</sequence>
<name>A0AAV5TT70_9BILA</name>
<gene>
    <name evidence="3" type="ORF">PENTCL1PPCAC_19766</name>
</gene>
<evidence type="ECO:0000313" key="4">
    <source>
        <dbReference type="Proteomes" id="UP001432027"/>
    </source>
</evidence>
<dbReference type="AlphaFoldDB" id="A0AAV5TT70"/>
<feature type="compositionally biased region" description="Acidic residues" evidence="1">
    <location>
        <begin position="118"/>
        <end position="127"/>
    </location>
</feature>
<organism evidence="3 4">
    <name type="scientific">Pristionchus entomophagus</name>
    <dbReference type="NCBI Taxonomy" id="358040"/>
    <lineage>
        <taxon>Eukaryota</taxon>
        <taxon>Metazoa</taxon>
        <taxon>Ecdysozoa</taxon>
        <taxon>Nematoda</taxon>
        <taxon>Chromadorea</taxon>
        <taxon>Rhabditida</taxon>
        <taxon>Rhabditina</taxon>
        <taxon>Diplogasteromorpha</taxon>
        <taxon>Diplogasteroidea</taxon>
        <taxon>Neodiplogasteridae</taxon>
        <taxon>Pristionchus</taxon>
    </lineage>
</organism>
<evidence type="ECO:0000259" key="2">
    <source>
        <dbReference type="Pfam" id="PF00078"/>
    </source>
</evidence>
<comment type="caution">
    <text evidence="3">The sequence shown here is derived from an EMBL/GenBank/DDBJ whole genome shotgun (WGS) entry which is preliminary data.</text>
</comment>
<dbReference type="Pfam" id="PF00078">
    <property type="entry name" value="RVT_1"/>
    <property type="match status" value="1"/>
</dbReference>
<dbReference type="EMBL" id="BTSX01000004">
    <property type="protein sequence ID" value="GMS97591.1"/>
    <property type="molecule type" value="Genomic_DNA"/>
</dbReference>